<accession>A0ABN7YIW0</accession>
<proteinExistence type="predicted"/>
<evidence type="ECO:0000313" key="2">
    <source>
        <dbReference type="Proteomes" id="UP000721236"/>
    </source>
</evidence>
<comment type="caution">
    <text evidence="1">The sequence shown here is derived from an EMBL/GenBank/DDBJ whole genome shotgun (WGS) entry which is preliminary data.</text>
</comment>
<evidence type="ECO:0008006" key="3">
    <source>
        <dbReference type="Google" id="ProtNLM"/>
    </source>
</evidence>
<gene>
    <name evidence="1" type="ORF">LMG21510_02217</name>
</gene>
<dbReference type="EMBL" id="CAJZAH010000002">
    <property type="protein sequence ID" value="CAG9173303.1"/>
    <property type="molecule type" value="Genomic_DNA"/>
</dbReference>
<sequence length="155" mass="16398">MFTANPSPDMPRAVRRAARHGNRNAARLLLAGAVLGALALAGCQSQRKPLAPPAGSITDDRSIGDIMVRFEPPEVTTSLEAGRLLEAATGPIRYVVKRPLSGGVWLVTAISPAPDADMAQAVATLRTVPRVAMAEPDDLRAPSRQFPIGRDMPAK</sequence>
<dbReference type="Proteomes" id="UP000721236">
    <property type="component" value="Unassembled WGS sequence"/>
</dbReference>
<organism evidence="1 2">
    <name type="scientific">Cupriavidus respiraculi</name>
    <dbReference type="NCBI Taxonomy" id="195930"/>
    <lineage>
        <taxon>Bacteria</taxon>
        <taxon>Pseudomonadati</taxon>
        <taxon>Pseudomonadota</taxon>
        <taxon>Betaproteobacteria</taxon>
        <taxon>Burkholderiales</taxon>
        <taxon>Burkholderiaceae</taxon>
        <taxon>Cupriavidus</taxon>
    </lineage>
</organism>
<name>A0ABN7YIW0_9BURK</name>
<evidence type="ECO:0000313" key="1">
    <source>
        <dbReference type="EMBL" id="CAG9173303.1"/>
    </source>
</evidence>
<reference evidence="1 2" key="1">
    <citation type="submission" date="2021-08" db="EMBL/GenBank/DDBJ databases">
        <authorList>
            <person name="Peeters C."/>
        </authorList>
    </citation>
    <scope>NUCLEOTIDE SEQUENCE [LARGE SCALE GENOMIC DNA]</scope>
    <source>
        <strain evidence="1 2">LMG 21510</strain>
    </source>
</reference>
<protein>
    <recommendedName>
        <fullName evidence="3">Lipoprotein</fullName>
    </recommendedName>
</protein>
<dbReference type="RefSeq" id="WP_224041773.1">
    <property type="nucleotide sequence ID" value="NZ_CAJZAH010000002.1"/>
</dbReference>
<keyword evidence="2" id="KW-1185">Reference proteome</keyword>